<dbReference type="InterPro" id="IPR008969">
    <property type="entry name" value="CarboxyPept-like_regulatory"/>
</dbReference>
<evidence type="ECO:0000313" key="2">
    <source>
        <dbReference type="EMBL" id="MTI24784.1"/>
    </source>
</evidence>
<dbReference type="Pfam" id="PF13715">
    <property type="entry name" value="CarbopepD_reg_2"/>
    <property type="match status" value="1"/>
</dbReference>
<dbReference type="RefSeq" id="WP_155170825.1">
    <property type="nucleotide sequence ID" value="NZ_BAAAFL010000043.1"/>
</dbReference>
<dbReference type="EMBL" id="SMLW01000453">
    <property type="protein sequence ID" value="MTI24784.1"/>
    <property type="molecule type" value="Genomic_DNA"/>
</dbReference>
<protein>
    <submittedName>
        <fullName evidence="2">Carboxypeptidase-like regulatory domain-containing protein</fullName>
    </submittedName>
</protein>
<sequence>MKCKPLLVLLVLCLFNTVFVHAGGVKGVVKGDNGELLSFATIYVKELGTGTTTNADAHYEVQLPPGNYQIIFQYVGYESLLKEVQVGNDFVELDVVLKTQVMLLRDVEILAGKEDPAYTIMRKAIAKSKFHTQQVDSYTARVYIKGTGQLVDYPFFMKGTLEKEGFDPDRVFITESVSDIEYIRPNIYNEKVISIYTQGDDNNTDPNAYVNGSFYEPEVAKSVSPLSPKAFSYYRFVYDGTYRDQGFEVSKIKVIPRSKGDNVFEGYINIVEDYWSIYSLDLRVTKLGVNFRIQQTYEPVEKNVWLPVTHKFYVEGKVLGFEFMGNYLATVSDYKVEINPDLDMEIDVIDEKVEEELAEKLEEQVKDEEMGEIQEMLTSGKEVTRKQLRQVMKAYEKMELKRQKEPEVISNRTFKVDSMAYEQDSTFWANIRPVPLTQAEKKGYATADSLANIARMEREGDTLKTGKRKGFHLQDIIVGNTYKIADKTHFRIHTPLLGTNYNTVEGFNIDYAVSLTKTFDSKNWLSLKPTARYAFAREQFSGKFDMQYGFGEFDTRSDISLSFGRYINQFNDDDPINRYVNSLMTLFLERNYMKIYEKDFVELTYKKKLGSKLTMRLNMQLAERRELYNNTDYRFFDIKGDGFTPNAPFNLAMPVTSFPDHRALTAGANFEYKPWVKYRIYNGKKSVVENSSPIFQLNYKKGIADALDSEVDYDMLELGFKYGFDIGIRGQVDVMLKAGTFLNNDEMYFMDYKHFLGNRTPFVTTDPVGSFRMLDYYTFSTNEEYFAGSLHYQFRKFLITRMPLVRLSGVRESFFANYLVNDVTTSSGYTELGYGINYILRVFRLEAVTSFYDGKYQDFGVRIGIATNFEDIF</sequence>
<evidence type="ECO:0000256" key="1">
    <source>
        <dbReference type="SAM" id="SignalP"/>
    </source>
</evidence>
<gene>
    <name evidence="2" type="ORF">E1163_07515</name>
</gene>
<keyword evidence="1" id="KW-0732">Signal</keyword>
<comment type="caution">
    <text evidence="2">The sequence shown here is derived from an EMBL/GenBank/DDBJ whole genome shotgun (WGS) entry which is preliminary data.</text>
</comment>
<dbReference type="Proteomes" id="UP000798808">
    <property type="component" value="Unassembled WGS sequence"/>
</dbReference>
<accession>A0ABW9RN30</accession>
<dbReference type="InterPro" id="IPR043741">
    <property type="entry name" value="DUF5686"/>
</dbReference>
<dbReference type="SUPFAM" id="SSF49464">
    <property type="entry name" value="Carboxypeptidase regulatory domain-like"/>
    <property type="match status" value="1"/>
</dbReference>
<name>A0ABW9RN30_9BACT</name>
<evidence type="ECO:0000313" key="3">
    <source>
        <dbReference type="Proteomes" id="UP000798808"/>
    </source>
</evidence>
<organism evidence="2 3">
    <name type="scientific">Fulvivirga kasyanovii</name>
    <dbReference type="NCBI Taxonomy" id="396812"/>
    <lineage>
        <taxon>Bacteria</taxon>
        <taxon>Pseudomonadati</taxon>
        <taxon>Bacteroidota</taxon>
        <taxon>Cytophagia</taxon>
        <taxon>Cytophagales</taxon>
        <taxon>Fulvivirgaceae</taxon>
        <taxon>Fulvivirga</taxon>
    </lineage>
</organism>
<proteinExistence type="predicted"/>
<keyword evidence="3" id="KW-1185">Reference proteome</keyword>
<dbReference type="Gene3D" id="2.60.40.1120">
    <property type="entry name" value="Carboxypeptidase-like, regulatory domain"/>
    <property type="match status" value="1"/>
</dbReference>
<feature type="signal peptide" evidence="1">
    <location>
        <begin position="1"/>
        <end position="22"/>
    </location>
</feature>
<reference evidence="2 3" key="1">
    <citation type="submission" date="2019-02" db="EMBL/GenBank/DDBJ databases">
        <authorList>
            <person name="Goldberg S.R."/>
            <person name="Haltli B.A."/>
            <person name="Correa H."/>
            <person name="Russell K.G."/>
        </authorList>
    </citation>
    <scope>NUCLEOTIDE SEQUENCE [LARGE SCALE GENOMIC DNA]</scope>
    <source>
        <strain evidence="2 3">JCM 16186</strain>
    </source>
</reference>
<feature type="chain" id="PRO_5047543543" evidence="1">
    <location>
        <begin position="23"/>
        <end position="873"/>
    </location>
</feature>
<dbReference type="Pfam" id="PF18939">
    <property type="entry name" value="DUF5686"/>
    <property type="match status" value="1"/>
</dbReference>